<evidence type="ECO:0000256" key="2">
    <source>
        <dbReference type="ARBA" id="ARBA00008066"/>
    </source>
</evidence>
<feature type="transmembrane region" description="Helical" evidence="6">
    <location>
        <begin position="393"/>
        <end position="414"/>
    </location>
</feature>
<dbReference type="PANTHER" id="PTHR22950">
    <property type="entry name" value="AMINO ACID TRANSPORTER"/>
    <property type="match status" value="1"/>
</dbReference>
<dbReference type="AlphaFoldDB" id="A0A137PJ44"/>
<comment type="similarity">
    <text evidence="2">Belongs to the amino acid/polyamine transporter 2 family.</text>
</comment>
<dbReference type="OrthoDB" id="655540at2759"/>
<feature type="transmembrane region" description="Helical" evidence="6">
    <location>
        <begin position="321"/>
        <end position="344"/>
    </location>
</feature>
<dbReference type="GO" id="GO:0016020">
    <property type="term" value="C:membrane"/>
    <property type="evidence" value="ECO:0007669"/>
    <property type="project" value="UniProtKB-SubCell"/>
</dbReference>
<feature type="transmembrane region" description="Helical" evidence="6">
    <location>
        <begin position="92"/>
        <end position="111"/>
    </location>
</feature>
<feature type="transmembrane region" description="Helical" evidence="6">
    <location>
        <begin position="145"/>
        <end position="169"/>
    </location>
</feature>
<feature type="transmembrane region" description="Helical" evidence="6">
    <location>
        <begin position="426"/>
        <end position="448"/>
    </location>
</feature>
<evidence type="ECO:0000313" key="9">
    <source>
        <dbReference type="Proteomes" id="UP000070444"/>
    </source>
</evidence>
<feature type="transmembrane region" description="Helical" evidence="6">
    <location>
        <begin position="181"/>
        <end position="200"/>
    </location>
</feature>
<proteinExistence type="inferred from homology"/>
<dbReference type="EMBL" id="KQ964419">
    <property type="protein sequence ID" value="KXN74961.1"/>
    <property type="molecule type" value="Genomic_DNA"/>
</dbReference>
<evidence type="ECO:0000259" key="7">
    <source>
        <dbReference type="Pfam" id="PF01490"/>
    </source>
</evidence>
<sequence>MTANTSTIIDLNEFDASLKDNDKDITVIYNDETHSLKECNVCKYGYGHGGLTQNYDNDRKAGSFSIIINLVGIFTVGVCPSMPWVFAQAGWFGIFVVIWTSWLTWLGSKYLVKALYCVPGHRLYDFTALATHFFGYWIGKLVRVLAHFIQICTVGVLVVSILDNVRLFLKYLQLYDVVTEYFMLSALIAIATIAVPGYFIRTMNDTAVTSVIGSLNVVSICIVCIVQCRPDYETNPPVYDSIKLPTIANGFNLILYCFSGLLNFPHLERTMKFPDNWDKAAFFGILITCLSFLFIGIMGYWAYGDVAEINFYSNLPQTWVVAFLTVMFIIQTYTSCLICMILVVDEERPRLKDKLQSNFIISQLIYVTVHCFPYLIMWLLIIGIKFFDTFTNVTGSVSGVYFSIVLPVVYYLLSYGFKKNIFTLDGFWMILMVLFGLSLGNYFIYVSFLELLKRVNN</sequence>
<keyword evidence="4 6" id="KW-1133">Transmembrane helix</keyword>
<keyword evidence="5 6" id="KW-0472">Membrane</keyword>
<dbReference type="STRING" id="796925.A0A137PJ44"/>
<protein>
    <recommendedName>
        <fullName evidence="7">Amino acid transporter transmembrane domain-containing protein</fullName>
    </recommendedName>
</protein>
<evidence type="ECO:0000313" key="8">
    <source>
        <dbReference type="EMBL" id="KXN74961.1"/>
    </source>
</evidence>
<dbReference type="GO" id="GO:0015179">
    <property type="term" value="F:L-amino acid transmembrane transporter activity"/>
    <property type="evidence" value="ECO:0007669"/>
    <property type="project" value="TreeGrafter"/>
</dbReference>
<dbReference type="InterPro" id="IPR013057">
    <property type="entry name" value="AA_transpt_TM"/>
</dbReference>
<evidence type="ECO:0000256" key="5">
    <source>
        <dbReference type="ARBA" id="ARBA00023136"/>
    </source>
</evidence>
<feature type="transmembrane region" description="Helical" evidence="6">
    <location>
        <begin position="206"/>
        <end position="226"/>
    </location>
</feature>
<dbReference type="Pfam" id="PF01490">
    <property type="entry name" value="Aa_trans"/>
    <property type="match status" value="1"/>
</dbReference>
<evidence type="ECO:0000256" key="6">
    <source>
        <dbReference type="SAM" id="Phobius"/>
    </source>
</evidence>
<reference evidence="8 9" key="1">
    <citation type="journal article" date="2015" name="Genome Biol. Evol.">
        <title>Phylogenomic analyses indicate that early fungi evolved digesting cell walls of algal ancestors of land plants.</title>
        <authorList>
            <person name="Chang Y."/>
            <person name="Wang S."/>
            <person name="Sekimoto S."/>
            <person name="Aerts A.L."/>
            <person name="Choi C."/>
            <person name="Clum A."/>
            <person name="LaButti K.M."/>
            <person name="Lindquist E.A."/>
            <person name="Yee Ngan C."/>
            <person name="Ohm R.A."/>
            <person name="Salamov A.A."/>
            <person name="Grigoriev I.V."/>
            <person name="Spatafora J.W."/>
            <person name="Berbee M.L."/>
        </authorList>
    </citation>
    <scope>NUCLEOTIDE SEQUENCE [LARGE SCALE GENOMIC DNA]</scope>
    <source>
        <strain evidence="8 9">NRRL 28638</strain>
    </source>
</reference>
<feature type="transmembrane region" description="Helical" evidence="6">
    <location>
        <begin position="66"/>
        <end position="86"/>
    </location>
</feature>
<gene>
    <name evidence="8" type="ORF">CONCODRAFT_2037</name>
</gene>
<evidence type="ECO:0000256" key="3">
    <source>
        <dbReference type="ARBA" id="ARBA00022692"/>
    </source>
</evidence>
<accession>A0A137PJ44</accession>
<comment type="subcellular location">
    <subcellularLocation>
        <location evidence="1">Membrane</location>
        <topology evidence="1">Multi-pass membrane protein</topology>
    </subcellularLocation>
</comment>
<organism evidence="8 9">
    <name type="scientific">Conidiobolus coronatus (strain ATCC 28846 / CBS 209.66 / NRRL 28638)</name>
    <name type="common">Delacroixia coronata</name>
    <dbReference type="NCBI Taxonomy" id="796925"/>
    <lineage>
        <taxon>Eukaryota</taxon>
        <taxon>Fungi</taxon>
        <taxon>Fungi incertae sedis</taxon>
        <taxon>Zoopagomycota</taxon>
        <taxon>Entomophthoromycotina</taxon>
        <taxon>Entomophthoromycetes</taxon>
        <taxon>Entomophthorales</taxon>
        <taxon>Ancylistaceae</taxon>
        <taxon>Conidiobolus</taxon>
    </lineage>
</organism>
<keyword evidence="9" id="KW-1185">Reference proteome</keyword>
<dbReference type="Proteomes" id="UP000070444">
    <property type="component" value="Unassembled WGS sequence"/>
</dbReference>
<feature type="transmembrane region" description="Helical" evidence="6">
    <location>
        <begin position="280"/>
        <end position="301"/>
    </location>
</feature>
<feature type="transmembrane region" description="Helical" evidence="6">
    <location>
        <begin position="364"/>
        <end position="387"/>
    </location>
</feature>
<keyword evidence="3 6" id="KW-0812">Transmembrane</keyword>
<feature type="domain" description="Amino acid transporter transmembrane" evidence="7">
    <location>
        <begin position="64"/>
        <end position="447"/>
    </location>
</feature>
<name>A0A137PJ44_CONC2</name>
<dbReference type="PANTHER" id="PTHR22950:SF461">
    <property type="entry name" value="AMINO ACID TRANSPORTER TRANSMEMBRANE DOMAIN-CONTAINING PROTEIN"/>
    <property type="match status" value="1"/>
</dbReference>
<evidence type="ECO:0000256" key="4">
    <source>
        <dbReference type="ARBA" id="ARBA00022989"/>
    </source>
</evidence>
<evidence type="ECO:0000256" key="1">
    <source>
        <dbReference type="ARBA" id="ARBA00004141"/>
    </source>
</evidence>